<organism evidence="7 8">
    <name type="scientific">Terrisporobacter glycolicus ATCC 14880 = DSM 1288</name>
    <dbReference type="NCBI Taxonomy" id="1121315"/>
    <lineage>
        <taxon>Bacteria</taxon>
        <taxon>Bacillati</taxon>
        <taxon>Bacillota</taxon>
        <taxon>Clostridia</taxon>
        <taxon>Peptostreptococcales</taxon>
        <taxon>Peptostreptococcaceae</taxon>
        <taxon>Terrisporobacter</taxon>
    </lineage>
</organism>
<dbReference type="Proteomes" id="UP001348492">
    <property type="component" value="Chromosome"/>
</dbReference>
<evidence type="ECO:0000256" key="4">
    <source>
        <dbReference type="ARBA" id="ARBA00022825"/>
    </source>
</evidence>
<evidence type="ECO:0000256" key="1">
    <source>
        <dbReference type="ARBA" id="ARBA00011073"/>
    </source>
</evidence>
<dbReference type="Gene3D" id="3.40.50.200">
    <property type="entry name" value="Peptidase S8/S53 domain"/>
    <property type="match status" value="1"/>
</dbReference>
<name>A0ABZ2ET43_9FIRM</name>
<dbReference type="InterPro" id="IPR023827">
    <property type="entry name" value="Peptidase_S8_Asp-AS"/>
</dbReference>
<gene>
    <name evidence="7" type="ORF">TEGL_13600</name>
</gene>
<evidence type="ECO:0000256" key="3">
    <source>
        <dbReference type="ARBA" id="ARBA00022801"/>
    </source>
</evidence>
<dbReference type="SUPFAM" id="SSF52743">
    <property type="entry name" value="Subtilisin-like"/>
    <property type="match status" value="1"/>
</dbReference>
<dbReference type="Pfam" id="PF00082">
    <property type="entry name" value="Peptidase_S8"/>
    <property type="match status" value="2"/>
</dbReference>
<dbReference type="InterPro" id="IPR000209">
    <property type="entry name" value="Peptidase_S8/S53_dom"/>
</dbReference>
<protein>
    <recommendedName>
        <fullName evidence="6">Peptidase S8/S53 domain-containing protein</fullName>
    </recommendedName>
</protein>
<dbReference type="RefSeq" id="WP_018589414.1">
    <property type="nucleotide sequence ID" value="NZ_CP117523.1"/>
</dbReference>
<accession>A0ABZ2ET43</accession>
<keyword evidence="2" id="KW-0645">Protease</keyword>
<comment type="similarity">
    <text evidence="1 5">Belongs to the peptidase S8 family.</text>
</comment>
<dbReference type="PRINTS" id="PR00723">
    <property type="entry name" value="SUBTILISIN"/>
</dbReference>
<dbReference type="InterPro" id="IPR015500">
    <property type="entry name" value="Peptidase_S8_subtilisin-rel"/>
</dbReference>
<proteinExistence type="inferred from homology"/>
<sequence>MINIKNISISFDADSNKTISFQVSQEERKVDIHIYADFNEDFQVCIINPNNKRSKFISNYIPIVKNKIDNVKIKGETYIFKENSYIKKIKITLSVDDEKKYICEGKWKLLFEFKEKIRGIINLYINYSSEFYDFKKFMKLNRQLSMKLKRQLPSYFNTKADFVILYKPGFEEELKEIAPNYEFLKISDRLGVLFAYVNHQDINSVETFKKVLSISSIDVTLNLAIYNSLSIISKGTTNGVNANEEIGVNFFKNNPNLSLNGKGVLIGLIDTGIDYLHPDFIYDDNTTKIESLWDQSKDGKPPQGFYIGSEYTKEDINNAILNNDKSLSVDDEGSGTMLAGICAGMGKVNKNYVGVAEGAELIIVKMGKVDGNYNNAMVTAGFDYIKQKAKELQKPVVVTFGFGSNSLVGVSQRDLTDLTFYEKGVSLVNAAGNEGNTDTHNSGRLLYKNDVKSIELEVSDFEESINIEIWLNKPDIARVALLSPSGELTRDVDVSIVNTIVGILDLEATIYSITYRFPTLFSGQQQVIIKLTNVPKGIWKIILTGTYIIDGEYNAYLSNRASLKPGTKFTNSDPNKTINYPATYNDNITVGAYNTIDNSIWPSSSRGNTIDNQLKPDIVAPGVNIIASYPGGGYATVTGTAPAAAYTSGCIAYLLQNNFVNENYPRLAYVQKIRTYLRAGATRFDNISYPNNNLGYGFLNIKGAFYQLR</sequence>
<dbReference type="CDD" id="cd07478">
    <property type="entry name" value="Peptidases_S8_CspA-like"/>
    <property type="match status" value="1"/>
</dbReference>
<keyword evidence="4" id="KW-0720">Serine protease</keyword>
<feature type="domain" description="Peptidase S8/S53" evidence="6">
    <location>
        <begin position="261"/>
        <end position="436"/>
    </location>
</feature>
<dbReference type="InterPro" id="IPR034045">
    <property type="entry name" value="Pep_S8_CspA-like"/>
</dbReference>
<dbReference type="Gene3D" id="2.60.120.1290">
    <property type="match status" value="2"/>
</dbReference>
<dbReference type="EMBL" id="CP117523">
    <property type="protein sequence ID" value="WWD82961.1"/>
    <property type="molecule type" value="Genomic_DNA"/>
</dbReference>
<dbReference type="PANTHER" id="PTHR43806">
    <property type="entry name" value="PEPTIDASE S8"/>
    <property type="match status" value="1"/>
</dbReference>
<evidence type="ECO:0000256" key="5">
    <source>
        <dbReference type="PROSITE-ProRule" id="PRU01240"/>
    </source>
</evidence>
<keyword evidence="3" id="KW-0378">Hydrolase</keyword>
<comment type="caution">
    <text evidence="5">Lacks conserved residue(s) required for the propagation of feature annotation.</text>
</comment>
<reference evidence="7 8" key="1">
    <citation type="journal article" date="2023" name="PLoS ONE">
        <title>Genome-based metabolic and phylogenomic analysis of three Terrisporobacter species.</title>
        <authorList>
            <person name="Boer T."/>
            <person name="Bengelsdorf F.R."/>
            <person name="Bomeke M."/>
            <person name="Daniel R."/>
            <person name="Poehlein A."/>
        </authorList>
    </citation>
    <scope>NUCLEOTIDE SEQUENCE [LARGE SCALE GENOMIC DNA]</scope>
    <source>
        <strain evidence="7 8">DSM 1288</strain>
    </source>
</reference>
<evidence type="ECO:0000313" key="8">
    <source>
        <dbReference type="Proteomes" id="UP001348492"/>
    </source>
</evidence>
<evidence type="ECO:0000256" key="2">
    <source>
        <dbReference type="ARBA" id="ARBA00022670"/>
    </source>
</evidence>
<evidence type="ECO:0000313" key="7">
    <source>
        <dbReference type="EMBL" id="WWD82961.1"/>
    </source>
</evidence>
<dbReference type="PANTHER" id="PTHR43806:SF11">
    <property type="entry name" value="CEREVISIN-RELATED"/>
    <property type="match status" value="1"/>
</dbReference>
<dbReference type="PROSITE" id="PS00136">
    <property type="entry name" value="SUBTILASE_ASP"/>
    <property type="match status" value="1"/>
</dbReference>
<dbReference type="PROSITE" id="PS51892">
    <property type="entry name" value="SUBTILASE"/>
    <property type="match status" value="1"/>
</dbReference>
<dbReference type="InterPro" id="IPR036852">
    <property type="entry name" value="Peptidase_S8/S53_dom_sf"/>
</dbReference>
<dbReference type="InterPro" id="IPR050131">
    <property type="entry name" value="Peptidase_S8_subtilisin-like"/>
</dbReference>
<evidence type="ECO:0000259" key="6">
    <source>
        <dbReference type="Pfam" id="PF00082"/>
    </source>
</evidence>
<keyword evidence="8" id="KW-1185">Reference proteome</keyword>
<feature type="domain" description="Peptidase S8/S53" evidence="6">
    <location>
        <begin position="573"/>
        <end position="697"/>
    </location>
</feature>